<dbReference type="AlphaFoldDB" id="A0A165C8Q7"/>
<dbReference type="SUPFAM" id="SSF48371">
    <property type="entry name" value="ARM repeat"/>
    <property type="match status" value="1"/>
</dbReference>
<dbReference type="GO" id="GO:0030686">
    <property type="term" value="C:90S preribosome"/>
    <property type="evidence" value="ECO:0007669"/>
    <property type="project" value="TreeGrafter"/>
</dbReference>
<keyword evidence="3" id="KW-1185">Reference proteome</keyword>
<dbReference type="GO" id="GO:0032040">
    <property type="term" value="C:small-subunit processome"/>
    <property type="evidence" value="ECO:0007669"/>
    <property type="project" value="TreeGrafter"/>
</dbReference>
<comment type="subcellular location">
    <subcellularLocation>
        <location evidence="1">Nucleus</location>
        <location evidence="1">Nucleolus</location>
    </subcellularLocation>
</comment>
<dbReference type="GO" id="GO:0045943">
    <property type="term" value="P:positive regulation of transcription by RNA polymerase I"/>
    <property type="evidence" value="ECO:0007669"/>
    <property type="project" value="TreeGrafter"/>
</dbReference>
<evidence type="ECO:0000313" key="2">
    <source>
        <dbReference type="EMBL" id="KZV82027.1"/>
    </source>
</evidence>
<protein>
    <recommendedName>
        <fullName evidence="1">U3 small nucleolar RNA-associated protein 10</fullName>
    </recommendedName>
</protein>
<keyword evidence="1" id="KW-0539">Nucleus</keyword>
<comment type="function">
    <text evidence="1">Involved in nucleolar processing of pre-18S ribosomal RNA.</text>
</comment>
<sequence length="482" mass="51598">MDILNSGNIQVEAAVDEIVLALSMPGAKGKGRMFVASSDADAAVRAAGVREMVQALSAGTADDEDAIRETLLTRIADPSPAVLEALYVSPAVLLHENVDPFPAILSALQSTEDLPKAALKSHLSFVAAHGKPENVERAFWPWLLRKKRAEMVWEILATGKKDGLGLLSGCAAVATASGEEDKIVNVTKRIAENVLAAPALEPQLEFLFQMAQEEEQHSALLALLVLRALLLQMTGEHQLALAARTVEACATLVAPQDWPSEFDEYIAESALFHAVSAKPSKASTIQRALASLLSIVSSIPSPSAPTATLDWFAPPSTHRYVDIARNLYAIPSPSLRAAVLRARGGAALLFLFGVVLHDSAKVAALKHAEAFISASVTGNNLKWDVQIVLPALLVALGDADQAVRRAAAEAIPPHGGRDPKAVYGYDETRVSTFLGSQRPRPVSQHGELRPKILRRGGTQKTRLTELNQNSVTPQVLDRILAR</sequence>
<dbReference type="GO" id="GO:0030515">
    <property type="term" value="F:snoRNA binding"/>
    <property type="evidence" value="ECO:0007669"/>
    <property type="project" value="TreeGrafter"/>
</dbReference>
<dbReference type="OrthoDB" id="31183at2759"/>
<accession>A0A165C8Q7</accession>
<dbReference type="STRING" id="1314781.A0A165C8Q7"/>
<gene>
    <name evidence="2" type="ORF">EXIGLDRAFT_702999</name>
</gene>
<dbReference type="InParanoid" id="A0A165C8Q7"/>
<dbReference type="GO" id="GO:0000462">
    <property type="term" value="P:maturation of SSU-rRNA from tricistronic rRNA transcript (SSU-rRNA, 5.8S rRNA, LSU-rRNA)"/>
    <property type="evidence" value="ECO:0007669"/>
    <property type="project" value="TreeGrafter"/>
</dbReference>
<dbReference type="PANTHER" id="PTHR13457:SF1">
    <property type="entry name" value="HEAT REPEAT-CONTAINING PROTEIN 1"/>
    <property type="match status" value="1"/>
</dbReference>
<dbReference type="EMBL" id="KV426350">
    <property type="protein sequence ID" value="KZV82027.1"/>
    <property type="molecule type" value="Genomic_DNA"/>
</dbReference>
<comment type="similarity">
    <text evidence="1">Belongs to the HEATR1/UTP10 family.</text>
</comment>
<keyword evidence="1" id="KW-0687">Ribonucleoprotein</keyword>
<dbReference type="InterPro" id="IPR016024">
    <property type="entry name" value="ARM-type_fold"/>
</dbReference>
<name>A0A165C8Q7_EXIGL</name>
<evidence type="ECO:0000256" key="1">
    <source>
        <dbReference type="RuleBase" id="RU367065"/>
    </source>
</evidence>
<keyword evidence="1" id="KW-0698">rRNA processing</keyword>
<dbReference type="PANTHER" id="PTHR13457">
    <property type="entry name" value="BAP28"/>
    <property type="match status" value="1"/>
</dbReference>
<organism evidence="2 3">
    <name type="scientific">Exidia glandulosa HHB12029</name>
    <dbReference type="NCBI Taxonomy" id="1314781"/>
    <lineage>
        <taxon>Eukaryota</taxon>
        <taxon>Fungi</taxon>
        <taxon>Dikarya</taxon>
        <taxon>Basidiomycota</taxon>
        <taxon>Agaricomycotina</taxon>
        <taxon>Agaricomycetes</taxon>
        <taxon>Auriculariales</taxon>
        <taxon>Exidiaceae</taxon>
        <taxon>Exidia</taxon>
    </lineage>
</organism>
<comment type="subunit">
    <text evidence="1">Component of the ribosomal small subunit (SSU) processome.</text>
</comment>
<proteinExistence type="inferred from homology"/>
<reference evidence="2 3" key="1">
    <citation type="journal article" date="2016" name="Mol. Biol. Evol.">
        <title>Comparative Genomics of Early-Diverging Mushroom-Forming Fungi Provides Insights into the Origins of Lignocellulose Decay Capabilities.</title>
        <authorList>
            <person name="Nagy L.G."/>
            <person name="Riley R."/>
            <person name="Tritt A."/>
            <person name="Adam C."/>
            <person name="Daum C."/>
            <person name="Floudas D."/>
            <person name="Sun H."/>
            <person name="Yadav J.S."/>
            <person name="Pangilinan J."/>
            <person name="Larsson K.H."/>
            <person name="Matsuura K."/>
            <person name="Barry K."/>
            <person name="Labutti K."/>
            <person name="Kuo R."/>
            <person name="Ohm R.A."/>
            <person name="Bhattacharya S.S."/>
            <person name="Shirouzu T."/>
            <person name="Yoshinaga Y."/>
            <person name="Martin F.M."/>
            <person name="Grigoriev I.V."/>
            <person name="Hibbett D.S."/>
        </authorList>
    </citation>
    <scope>NUCLEOTIDE SEQUENCE [LARGE SCALE GENOMIC DNA]</scope>
    <source>
        <strain evidence="2 3">HHB12029</strain>
    </source>
</reference>
<evidence type="ECO:0000313" key="3">
    <source>
        <dbReference type="Proteomes" id="UP000077266"/>
    </source>
</evidence>
<dbReference type="Proteomes" id="UP000077266">
    <property type="component" value="Unassembled WGS sequence"/>
</dbReference>
<keyword evidence="1" id="KW-0690">Ribosome biogenesis</keyword>
<dbReference type="InterPro" id="IPR040191">
    <property type="entry name" value="UTP10"/>
</dbReference>
<dbReference type="GO" id="GO:0034455">
    <property type="term" value="C:t-UTP complex"/>
    <property type="evidence" value="ECO:0007669"/>
    <property type="project" value="TreeGrafter"/>
</dbReference>